<accession>A0ABX0U7P0</accession>
<gene>
    <name evidence="2" type="ORF">FHT01_002784</name>
</gene>
<dbReference type="InterPro" id="IPR050983">
    <property type="entry name" value="GST_Omega/HSP26"/>
</dbReference>
<dbReference type="EMBL" id="JAASQP010000001">
    <property type="protein sequence ID" value="NIJ25242.1"/>
    <property type="molecule type" value="Genomic_DNA"/>
</dbReference>
<dbReference type="SUPFAM" id="SSF47616">
    <property type="entry name" value="GST C-terminal domain-like"/>
    <property type="match status" value="1"/>
</dbReference>
<dbReference type="PANTHER" id="PTHR43968">
    <property type="match status" value="1"/>
</dbReference>
<dbReference type="InterPro" id="IPR036249">
    <property type="entry name" value="Thioredoxin-like_sf"/>
</dbReference>
<sequence>MMAVHVLYSFRRCPYAMRARLALAVSGTCYEHREVRLSDKPAAMLSASSKGTVPVLQTADGTVIDESLDIMRWALEARDPEGWLTRDDPALIADNDDTFKHHLDRYKYPDRHGSDPDLHRHIGLRFLRDLDARLAVAGQLCGPARGLTDAAIMPFVRQFAGVDRDWFDDQPLPSLKAWLADHLTSDLFDRIMQRAAPWSESDRPSIVTGVKPTNQSGEFS</sequence>
<reference evidence="2 3" key="1">
    <citation type="submission" date="2020-03" db="EMBL/GenBank/DDBJ databases">
        <title>Genomic Encyclopedia of Type Strains, Phase IV (KMG-IV): sequencing the most valuable type-strain genomes for metagenomic binning, comparative biology and taxonomic classification.</title>
        <authorList>
            <person name="Goeker M."/>
        </authorList>
    </citation>
    <scope>NUCLEOTIDE SEQUENCE [LARGE SCALE GENOMIC DNA]</scope>
    <source>
        <strain evidence="2 3">DSM 22753</strain>
    </source>
</reference>
<dbReference type="CDD" id="cd03196">
    <property type="entry name" value="GST_C_5"/>
    <property type="match status" value="1"/>
</dbReference>
<dbReference type="CDD" id="cd03060">
    <property type="entry name" value="GST_N_Omega_like"/>
    <property type="match status" value="1"/>
</dbReference>
<dbReference type="PANTHER" id="PTHR43968:SF6">
    <property type="entry name" value="GLUTATHIONE S-TRANSFERASE OMEGA"/>
    <property type="match status" value="1"/>
</dbReference>
<feature type="domain" description="GST N-terminal" evidence="1">
    <location>
        <begin position="3"/>
        <end position="82"/>
    </location>
</feature>
<organism evidence="2 3">
    <name type="scientific">Sphingomonas japonica</name>
    <dbReference type="NCBI Taxonomy" id="511662"/>
    <lineage>
        <taxon>Bacteria</taxon>
        <taxon>Pseudomonadati</taxon>
        <taxon>Pseudomonadota</taxon>
        <taxon>Alphaproteobacteria</taxon>
        <taxon>Sphingomonadales</taxon>
        <taxon>Sphingomonadaceae</taxon>
        <taxon>Sphingomonas</taxon>
    </lineage>
</organism>
<dbReference type="InterPro" id="IPR036282">
    <property type="entry name" value="Glutathione-S-Trfase_C_sf"/>
</dbReference>
<dbReference type="Proteomes" id="UP000788153">
    <property type="component" value="Unassembled WGS sequence"/>
</dbReference>
<dbReference type="Pfam" id="PF13417">
    <property type="entry name" value="GST_N_3"/>
    <property type="match status" value="1"/>
</dbReference>
<dbReference type="RefSeq" id="WP_140047682.1">
    <property type="nucleotide sequence ID" value="NZ_BAAAEV010000001.1"/>
</dbReference>
<keyword evidence="3" id="KW-1185">Reference proteome</keyword>
<dbReference type="Gene3D" id="1.20.1050.10">
    <property type="match status" value="1"/>
</dbReference>
<dbReference type="InterPro" id="IPR004045">
    <property type="entry name" value="Glutathione_S-Trfase_N"/>
</dbReference>
<dbReference type="SUPFAM" id="SSF52833">
    <property type="entry name" value="Thioredoxin-like"/>
    <property type="match status" value="1"/>
</dbReference>
<name>A0ABX0U7P0_9SPHN</name>
<dbReference type="PROSITE" id="PS50404">
    <property type="entry name" value="GST_NTER"/>
    <property type="match status" value="1"/>
</dbReference>
<protein>
    <submittedName>
        <fullName evidence="2">Glutathione S-transferase</fullName>
    </submittedName>
</protein>
<evidence type="ECO:0000313" key="3">
    <source>
        <dbReference type="Proteomes" id="UP000788153"/>
    </source>
</evidence>
<proteinExistence type="predicted"/>
<evidence type="ECO:0000259" key="1">
    <source>
        <dbReference type="PROSITE" id="PS50404"/>
    </source>
</evidence>
<dbReference type="Gene3D" id="3.40.30.10">
    <property type="entry name" value="Glutaredoxin"/>
    <property type="match status" value="1"/>
</dbReference>
<comment type="caution">
    <text evidence="2">The sequence shown here is derived from an EMBL/GenBank/DDBJ whole genome shotgun (WGS) entry which is preliminary data.</text>
</comment>
<evidence type="ECO:0000313" key="2">
    <source>
        <dbReference type="EMBL" id="NIJ25242.1"/>
    </source>
</evidence>